<evidence type="ECO:0000259" key="3">
    <source>
        <dbReference type="Pfam" id="PF07859"/>
    </source>
</evidence>
<dbReference type="PANTHER" id="PTHR48081">
    <property type="entry name" value="AB HYDROLASE SUPERFAMILY PROTEIN C4A8.06C"/>
    <property type="match status" value="1"/>
</dbReference>
<feature type="domain" description="Alpha/beta hydrolase fold-3" evidence="3">
    <location>
        <begin position="87"/>
        <end position="282"/>
    </location>
</feature>
<gene>
    <name evidence="4" type="ORF">K9S39_25840</name>
</gene>
<name>A0ABY4MAM2_9ACTN</name>
<proteinExistence type="predicted"/>
<dbReference type="InterPro" id="IPR013094">
    <property type="entry name" value="AB_hydrolase_3"/>
</dbReference>
<feature type="region of interest" description="Disordered" evidence="2">
    <location>
        <begin position="308"/>
        <end position="337"/>
    </location>
</feature>
<organism evidence="4 5">
    <name type="scientific">Streptomyces halobius</name>
    <dbReference type="NCBI Taxonomy" id="2879846"/>
    <lineage>
        <taxon>Bacteria</taxon>
        <taxon>Bacillati</taxon>
        <taxon>Actinomycetota</taxon>
        <taxon>Actinomycetes</taxon>
        <taxon>Kitasatosporales</taxon>
        <taxon>Streptomycetaceae</taxon>
        <taxon>Streptomyces</taxon>
    </lineage>
</organism>
<sequence length="337" mass="36024">MKFGLENLIDEGSVVHVEESRAFAAAKQTAGGQQGPTNYEELKEARSSLPARPADSRAVERIARAGKGQVPVRVTRPSSGGSRATYLDIHGGGFYMDSAIRSDARNARLADALGVTVVSVEYRLAPEHPWPAAPDDCETAALWLIEEGRNVFGTERMLIGGASAGATLATTTLLRLRDRDLVHPVVGAVLQFGAYDLSGQSPGGRLYADEWFIQAYAGHVPDRTDADVSPLYGNLRGLPPTLLVVGTLDILLEDNLAFAARLSAAGNDVDLRVFPESMHGFTSHPTSMATAALDRVEMWLASRLDEHQAPAGTGGERAEIDAQLPRPSPPNGARMPH</sequence>
<dbReference type="GO" id="GO:0016787">
    <property type="term" value="F:hydrolase activity"/>
    <property type="evidence" value="ECO:0007669"/>
    <property type="project" value="UniProtKB-KW"/>
</dbReference>
<evidence type="ECO:0000256" key="2">
    <source>
        <dbReference type="SAM" id="MobiDB-lite"/>
    </source>
</evidence>
<dbReference type="Proteomes" id="UP000830115">
    <property type="component" value="Chromosome"/>
</dbReference>
<dbReference type="RefSeq" id="WP_248865676.1">
    <property type="nucleotide sequence ID" value="NZ_CP086322.1"/>
</dbReference>
<protein>
    <submittedName>
        <fullName evidence="4">Alpha/beta hydrolase</fullName>
    </submittedName>
</protein>
<keyword evidence="1 4" id="KW-0378">Hydrolase</keyword>
<dbReference type="Gene3D" id="3.40.50.1820">
    <property type="entry name" value="alpha/beta hydrolase"/>
    <property type="match status" value="1"/>
</dbReference>
<dbReference type="SUPFAM" id="SSF53474">
    <property type="entry name" value="alpha/beta-Hydrolases"/>
    <property type="match status" value="1"/>
</dbReference>
<accession>A0ABY4MAM2</accession>
<evidence type="ECO:0000256" key="1">
    <source>
        <dbReference type="ARBA" id="ARBA00022801"/>
    </source>
</evidence>
<evidence type="ECO:0000313" key="5">
    <source>
        <dbReference type="Proteomes" id="UP000830115"/>
    </source>
</evidence>
<evidence type="ECO:0000313" key="4">
    <source>
        <dbReference type="EMBL" id="UQA94824.1"/>
    </source>
</evidence>
<keyword evidence="5" id="KW-1185">Reference proteome</keyword>
<dbReference type="InterPro" id="IPR050300">
    <property type="entry name" value="GDXG_lipolytic_enzyme"/>
</dbReference>
<dbReference type="PANTHER" id="PTHR48081:SF8">
    <property type="entry name" value="ALPHA_BETA HYDROLASE FOLD-3 DOMAIN-CONTAINING PROTEIN-RELATED"/>
    <property type="match status" value="1"/>
</dbReference>
<dbReference type="EMBL" id="CP086322">
    <property type="protein sequence ID" value="UQA94824.1"/>
    <property type="molecule type" value="Genomic_DNA"/>
</dbReference>
<reference evidence="4" key="1">
    <citation type="submission" date="2021-10" db="EMBL/GenBank/DDBJ databases">
        <title>Streptomyces nigrumlapis sp.nov.,an antimicrobial producing actinobacterium isolated from Black Gobi rocks.</title>
        <authorList>
            <person name="Wen Y."/>
            <person name="Zhang W."/>
            <person name="Liu X.G."/>
        </authorList>
    </citation>
    <scope>NUCLEOTIDE SEQUENCE</scope>
    <source>
        <strain evidence="4">ST13-2-2</strain>
    </source>
</reference>
<dbReference type="Pfam" id="PF07859">
    <property type="entry name" value="Abhydrolase_3"/>
    <property type="match status" value="1"/>
</dbReference>
<dbReference type="InterPro" id="IPR029058">
    <property type="entry name" value="AB_hydrolase_fold"/>
</dbReference>